<accession>A0A1F7S148</accession>
<dbReference type="EMBL" id="MGDE01000030">
    <property type="protein sequence ID" value="OGL47545.1"/>
    <property type="molecule type" value="Genomic_DNA"/>
</dbReference>
<dbReference type="NCBIfam" id="TIGR04371">
    <property type="entry name" value="methyltran_NanM"/>
    <property type="match status" value="1"/>
</dbReference>
<evidence type="ECO:0000313" key="2">
    <source>
        <dbReference type="Proteomes" id="UP000178797"/>
    </source>
</evidence>
<dbReference type="InterPro" id="IPR030807">
    <property type="entry name" value="Methyltran_NanM"/>
</dbReference>
<proteinExistence type="predicted"/>
<dbReference type="Proteomes" id="UP000178797">
    <property type="component" value="Unassembled WGS sequence"/>
</dbReference>
<organism evidence="1 2">
    <name type="scientific">Candidatus Schekmanbacteria bacterium RBG_16_38_10</name>
    <dbReference type="NCBI Taxonomy" id="1817879"/>
    <lineage>
        <taxon>Bacteria</taxon>
        <taxon>Candidatus Schekmaniibacteriota</taxon>
    </lineage>
</organism>
<dbReference type="AlphaFoldDB" id="A0A1F7S148"/>
<evidence type="ECO:0008006" key="3">
    <source>
        <dbReference type="Google" id="ProtNLM"/>
    </source>
</evidence>
<protein>
    <recommendedName>
        <fullName evidence="3">Sugar O-methyltransferase</fullName>
    </recommendedName>
</protein>
<sequence length="355" mass="41475">MSAEELADYFMQHSPGFHGDLDLLEIDDKHTNILREAYREIKNKKAFNQKSFRSWKSQSDLNAPAQISFRAIRSQGATKVFLRYAYIKLCRRIEDKFLLSALLDDIEVIKLLGGKDLLIENPVHLTPGAKEIYNVCGTSVNSRWLRYIYLLKRILDLNLLADGGVWVDVGSYYGGLQGLVRKYHPESRIIMVDFHHQLCRSFIYLSQLFPDAKHIMPDQLSEYIKLKDIPKGAIMYVPASEYERIADQTIDLVTNFVSLGEMRREFFNIYMNSPLFRRSQKVFLVNRFVSAPYFEKTYDTDVSVLDYIASHRKIEYFDVFPIHQFVLIKRNLFGRKSFRNTSSNYFEMVTSKADM</sequence>
<evidence type="ECO:0000313" key="1">
    <source>
        <dbReference type="EMBL" id="OGL47545.1"/>
    </source>
</evidence>
<gene>
    <name evidence="1" type="ORF">A2W05_03275</name>
</gene>
<name>A0A1F7S148_9BACT</name>
<reference evidence="1 2" key="1">
    <citation type="journal article" date="2016" name="Nat. Commun.">
        <title>Thousands of microbial genomes shed light on interconnected biogeochemical processes in an aquifer system.</title>
        <authorList>
            <person name="Anantharaman K."/>
            <person name="Brown C.T."/>
            <person name="Hug L.A."/>
            <person name="Sharon I."/>
            <person name="Castelle C.J."/>
            <person name="Probst A.J."/>
            <person name="Thomas B.C."/>
            <person name="Singh A."/>
            <person name="Wilkins M.J."/>
            <person name="Karaoz U."/>
            <person name="Brodie E.L."/>
            <person name="Williams K.H."/>
            <person name="Hubbard S.S."/>
            <person name="Banfield J.F."/>
        </authorList>
    </citation>
    <scope>NUCLEOTIDE SEQUENCE [LARGE SCALE GENOMIC DNA]</scope>
</reference>
<comment type="caution">
    <text evidence="1">The sequence shown here is derived from an EMBL/GenBank/DDBJ whole genome shotgun (WGS) entry which is preliminary data.</text>
</comment>